<reference evidence="2" key="1">
    <citation type="submission" date="2022-12" db="EMBL/GenBank/DDBJ databases">
        <title>Gycomyces niveus sp.nov., a novel actinomycete isolated from soil in Shouguang.</title>
        <authorList>
            <person name="Yang X."/>
        </authorList>
    </citation>
    <scope>NUCLEOTIDE SEQUENCE</scope>
    <source>
        <strain evidence="2">DSM 44724</strain>
    </source>
</reference>
<dbReference type="PROSITE" id="PS50208">
    <property type="entry name" value="CASPASE_P20"/>
    <property type="match status" value="1"/>
</dbReference>
<keyword evidence="5" id="KW-1185">Reference proteome</keyword>
<dbReference type="AlphaFoldDB" id="A0A9X3SWH2"/>
<dbReference type="EMBL" id="JAVDYD010000001">
    <property type="protein sequence ID" value="MDR7339495.1"/>
    <property type="molecule type" value="Genomic_DNA"/>
</dbReference>
<sequence>MPDRRYRALLIGNAVFRRDPQGLPKLQGPRADVDALFDALSDNESGLFAAEDVEALIDRNVQNLREELHRFFIEDATRDDVLFLYYSGHGKLDLLGRLHLCASDTRVNALPVTALRYKEDIDGLIEASPAPATVTILDCCHSGAFRGGELKVKANGKGRCVITSASANELALDALGPGGTSPFTNALVAGLRFAQAEDHLTAQSLYDYVETELGPAGNASPQFYFDGEGAIALAKRLPRQEPAAPAAAAAIVLPAIALPGAIGEPVAKAPAAAPEPGPAGLTLPQPRTLLWELLNEAAESSLSGDGDEETGELLAEVIEAAVPLDVRWPMAVLKRSGEGPGRQVIVEALARGLVKKDISEALQFARGFAISTPEFTGARLAIAAALPEALQDLARSLLEEAISSAVRGRDVRKSQMILRLLELRCHLDDPESSNSEAGLAWAAKSLAEANPDIWITLAEALDASIGQEQDQAIRMPIQADAALRYALFDARAARHLFFFDAHLLHETAFKRLPIRAITRGAAAILAIDASTGHRLLEIAERRCRSQEDWIEFFDTLIDLLRASPGPDQANAAHLISMVERASDRVTDDEWWQLASAAEALVTSAPESVGRLLRLDPDEDRMRRNLIRAAKQTATVDMTAARHLAAAAERLVLSILDESEQARELVDLAEAFAAIDPDRAIQLLMSMPAIAVEYSIAITNVAAIFAAAFPERIETLVDLLDPGDGTETWWVTDVYEGVAKVDPDWALREVEELPGSREKNSVIAQAAITLASTAPERAADLAFEAGNDLSGSHALLEIVRIIMASSPEQGAAIAQQIPDSPQGPYARITALCSVGKAIIEQDPNEAEALLELAERTAYSMDDDCRKGSLLCDIADAYVKLGTASLRASKLLTRAEACASANADDDDDRRTRLLSEVMIGWAAIAPARAERIAEAIADDWSGRNPDLRKAAIAMAPSDPRRAEKLTSMISDQEELLLAQAALVEEFCKSAPARAERLALAMEPGEDRARALLAVAQAEVQRQSW</sequence>
<feature type="domain" description="Caspase family p20" evidence="1">
    <location>
        <begin position="4"/>
        <end position="90"/>
    </location>
</feature>
<comment type="caution">
    <text evidence="2">The sequence shown here is derived from an EMBL/GenBank/DDBJ whole genome shotgun (WGS) entry which is preliminary data.</text>
</comment>
<dbReference type="NCBIfam" id="NF047832">
    <property type="entry name" value="caspase_w_EACC1"/>
    <property type="match status" value="1"/>
</dbReference>
<reference evidence="3 5" key="2">
    <citation type="submission" date="2023-07" db="EMBL/GenBank/DDBJ databases">
        <title>Sequencing the genomes of 1000 actinobacteria strains.</title>
        <authorList>
            <person name="Klenk H.-P."/>
        </authorList>
    </citation>
    <scope>NUCLEOTIDE SEQUENCE [LARGE SCALE GENOMIC DNA]</scope>
    <source>
        <strain evidence="3 5">DSM 44724</strain>
    </source>
</reference>
<dbReference type="InterPro" id="IPR029030">
    <property type="entry name" value="Caspase-like_dom_sf"/>
</dbReference>
<evidence type="ECO:0000313" key="5">
    <source>
        <dbReference type="Proteomes" id="UP001183604"/>
    </source>
</evidence>
<dbReference type="InterPro" id="IPR001309">
    <property type="entry name" value="Pept_C14_p20"/>
</dbReference>
<dbReference type="GO" id="GO:0004197">
    <property type="term" value="F:cysteine-type endopeptidase activity"/>
    <property type="evidence" value="ECO:0007669"/>
    <property type="project" value="InterPro"/>
</dbReference>
<dbReference type="RefSeq" id="WP_270120492.1">
    <property type="nucleotide sequence ID" value="NZ_BAAAOM010000004.1"/>
</dbReference>
<evidence type="ECO:0000313" key="4">
    <source>
        <dbReference type="Proteomes" id="UP001145799"/>
    </source>
</evidence>
<gene>
    <name evidence="3" type="ORF">J2S69_003214</name>
    <name evidence="2" type="ORF">O2L01_03675</name>
</gene>
<dbReference type="InterPro" id="IPR011600">
    <property type="entry name" value="Pept_C14_caspase"/>
</dbReference>
<evidence type="ECO:0000313" key="2">
    <source>
        <dbReference type="EMBL" id="MDA1384076.1"/>
    </source>
</evidence>
<evidence type="ECO:0000259" key="1">
    <source>
        <dbReference type="PROSITE" id="PS50208"/>
    </source>
</evidence>
<dbReference type="Proteomes" id="UP001145799">
    <property type="component" value="Unassembled WGS sequence"/>
</dbReference>
<dbReference type="Proteomes" id="UP001183604">
    <property type="component" value="Unassembled WGS sequence"/>
</dbReference>
<dbReference type="Pfam" id="PF00656">
    <property type="entry name" value="Peptidase_C14"/>
    <property type="match status" value="1"/>
</dbReference>
<accession>A0A9X3SWH2</accession>
<protein>
    <submittedName>
        <fullName evidence="2">Caspase family protein</fullName>
    </submittedName>
</protein>
<proteinExistence type="predicted"/>
<dbReference type="Gene3D" id="3.40.50.1460">
    <property type="match status" value="1"/>
</dbReference>
<dbReference type="EMBL" id="JAPZVQ010000002">
    <property type="protein sequence ID" value="MDA1384076.1"/>
    <property type="molecule type" value="Genomic_DNA"/>
</dbReference>
<evidence type="ECO:0000313" key="3">
    <source>
        <dbReference type="EMBL" id="MDR7339495.1"/>
    </source>
</evidence>
<organism evidence="2 4">
    <name type="scientific">Glycomyces lechevalierae</name>
    <dbReference type="NCBI Taxonomy" id="256034"/>
    <lineage>
        <taxon>Bacteria</taxon>
        <taxon>Bacillati</taxon>
        <taxon>Actinomycetota</taxon>
        <taxon>Actinomycetes</taxon>
        <taxon>Glycomycetales</taxon>
        <taxon>Glycomycetaceae</taxon>
        <taxon>Glycomyces</taxon>
    </lineage>
</organism>
<name>A0A9X3SWH2_9ACTN</name>
<dbReference type="GO" id="GO:0006508">
    <property type="term" value="P:proteolysis"/>
    <property type="evidence" value="ECO:0007669"/>
    <property type="project" value="InterPro"/>
</dbReference>
<dbReference type="SUPFAM" id="SSF52129">
    <property type="entry name" value="Caspase-like"/>
    <property type="match status" value="1"/>
</dbReference>